<dbReference type="NCBIfam" id="TIGR04183">
    <property type="entry name" value="Por_Secre_tail"/>
    <property type="match status" value="1"/>
</dbReference>
<dbReference type="AlphaFoldDB" id="A0A644XH49"/>
<reference evidence="2" key="1">
    <citation type="submission" date="2019-08" db="EMBL/GenBank/DDBJ databases">
        <authorList>
            <person name="Kucharzyk K."/>
            <person name="Murdoch R.W."/>
            <person name="Higgins S."/>
            <person name="Loffler F."/>
        </authorList>
    </citation>
    <scope>NUCLEOTIDE SEQUENCE</scope>
</reference>
<name>A0A644XH49_9ZZZZ</name>
<comment type="caution">
    <text evidence="2">The sequence shown here is derived from an EMBL/GenBank/DDBJ whole genome shotgun (WGS) entry which is preliminary data.</text>
</comment>
<dbReference type="PANTHER" id="PTHR35580">
    <property type="entry name" value="CELL SURFACE GLYCOPROTEIN (S-LAYER PROTEIN)-LIKE PROTEIN"/>
    <property type="match status" value="1"/>
</dbReference>
<dbReference type="Pfam" id="PF18962">
    <property type="entry name" value="Por_Secre_tail"/>
    <property type="match status" value="1"/>
</dbReference>
<proteinExistence type="predicted"/>
<accession>A0A644XH49</accession>
<dbReference type="EMBL" id="VSSQ01002417">
    <property type="protein sequence ID" value="MPM15277.1"/>
    <property type="molecule type" value="Genomic_DNA"/>
</dbReference>
<gene>
    <name evidence="2" type="ORF">SDC9_61645</name>
</gene>
<dbReference type="PANTHER" id="PTHR35580:SF1">
    <property type="entry name" value="PHYTASE-LIKE DOMAIN-CONTAINING PROTEIN"/>
    <property type="match status" value="1"/>
</dbReference>
<organism evidence="2">
    <name type="scientific">bioreactor metagenome</name>
    <dbReference type="NCBI Taxonomy" id="1076179"/>
    <lineage>
        <taxon>unclassified sequences</taxon>
        <taxon>metagenomes</taxon>
        <taxon>ecological metagenomes</taxon>
    </lineage>
</organism>
<dbReference type="Pfam" id="PF06739">
    <property type="entry name" value="SBBP"/>
    <property type="match status" value="2"/>
</dbReference>
<dbReference type="InterPro" id="IPR010620">
    <property type="entry name" value="SBBP_repeat"/>
</dbReference>
<evidence type="ECO:0000313" key="2">
    <source>
        <dbReference type="EMBL" id="MPM15277.1"/>
    </source>
</evidence>
<evidence type="ECO:0000259" key="1">
    <source>
        <dbReference type="Pfam" id="PF18962"/>
    </source>
</evidence>
<dbReference type="InterPro" id="IPR052918">
    <property type="entry name" value="Motility_Chemotaxis_Reg"/>
</dbReference>
<sequence length="734" mass="77209">MKFLLLSVLSVLLLANVQAQPEFVWANHMGGTSTTCYCYGVAVDNAGNVYSVGNFWGTVDFDPGAGVYPLTSTGNDDVFVSKTDASGQLVWAFHVGGSSADYGYGICTDDHGNFYITGVFYSTVDFDPGAGSYPLTSSGGWDIFVAKYTDDGNLVWAKKMGGTASDYGYAIAVDTMGSVYSCGWFGGTADFDPGTSAATLTTAGGDDIFISKLDSSGNYKWARRMGGSGSDRANSIATDKAGNVYAGGYYNGTADFNPGGAGFQMTSNGLSDVYACKLDSGGVFKWASGIGGLATDWCYGIDADSIGNVFITGTFSDSADFDPGPAIQKLISNGSMDIFVGKLDSMGQLVWAANMGSASDDMGRSVKVDKLGFVHSTGYFSGTADFDPGAAEFDLISNGGYDVYASTLDSAGAFLCAGGMGGAGSTDYGMAMALDNSGFSYYAGSYSGNADFDPESTTYNLAASGTTDAFVVKLIACAPCMPTACDTTMSVCSGMVSPSGNYIWTTNGTYTDTIFNAHQCDSVITFHLTITQNTYGTINPVVCDNYTVPSGNYTYYANGTYHDTIPNAAGCDSILTINLSIVPPDTSVGQTGNTLTALASPAMYQWVDCNNAFMTIPGETAQSFTPTQSGSYAVVVYQNGCFEMSDCFQVTISSVMENEKPSQLNIFPNPSNGLFSFENKGEAAVPYEITDAAGKVVQRGVLQNGSGFIDLQDFENGIYILKTQQHEMQLIKQQ</sequence>
<protein>
    <recommendedName>
        <fullName evidence="1">Secretion system C-terminal sorting domain-containing protein</fullName>
    </recommendedName>
</protein>
<feature type="domain" description="Secretion system C-terminal sorting" evidence="1">
    <location>
        <begin position="666"/>
        <end position="731"/>
    </location>
</feature>
<dbReference type="InterPro" id="IPR026444">
    <property type="entry name" value="Secre_tail"/>
</dbReference>